<dbReference type="Proteomes" id="UP000756346">
    <property type="component" value="Unassembled WGS sequence"/>
</dbReference>
<gene>
    <name evidence="2" type="ORF">B0I36DRAFT_368123</name>
</gene>
<sequence>MTAARQCGPGDSLQNTVPTRVSTGPHKHAATLTSKSTATAKTTQPSGTRFTGATAQDPEQDDTSKVAPPYADTPYEPPLVSPSFAYFTRLPSEIRFLVWREAYLEHLASQPCVCIYQGGTIPIGDEDDTSKMAGAGMASRGVRYNHAPPRVHPESALLETVCREARLTCIAQRGIRNAPNQAELAPASHGKAESAAGSEVGILPPLRLPSRVFDTAKDILYIDRQKRHGDGSTIVFYLGDRTQWVRHVRHIALPFSLALDIAWQPALLRHLTSLETISLVFPLNIHSAHNPRAPSQELQRREVMLWSSITLPSPTPTQRLSLRTLTAEELEELRVKDDPRRPPSTLVGRNWARGGETGRAFIELVKSSIGNRIRRTDEYSKELQRFYWTPDGSFKFEIEGCVFL</sequence>
<feature type="compositionally biased region" description="Polar residues" evidence="1">
    <location>
        <begin position="12"/>
        <end position="22"/>
    </location>
</feature>
<feature type="region of interest" description="Disordered" evidence="1">
    <location>
        <begin position="1"/>
        <end position="69"/>
    </location>
</feature>
<feature type="compositionally biased region" description="Polar residues" evidence="1">
    <location>
        <begin position="44"/>
        <end position="54"/>
    </location>
</feature>
<feature type="compositionally biased region" description="Low complexity" evidence="1">
    <location>
        <begin position="30"/>
        <end position="43"/>
    </location>
</feature>
<reference evidence="2" key="1">
    <citation type="journal article" date="2021" name="Nat. Commun.">
        <title>Genetic determinants of endophytism in the Arabidopsis root mycobiome.</title>
        <authorList>
            <person name="Mesny F."/>
            <person name="Miyauchi S."/>
            <person name="Thiergart T."/>
            <person name="Pickel B."/>
            <person name="Atanasova L."/>
            <person name="Karlsson M."/>
            <person name="Huettel B."/>
            <person name="Barry K.W."/>
            <person name="Haridas S."/>
            <person name="Chen C."/>
            <person name="Bauer D."/>
            <person name="Andreopoulos W."/>
            <person name="Pangilinan J."/>
            <person name="LaButti K."/>
            <person name="Riley R."/>
            <person name="Lipzen A."/>
            <person name="Clum A."/>
            <person name="Drula E."/>
            <person name="Henrissat B."/>
            <person name="Kohler A."/>
            <person name="Grigoriev I.V."/>
            <person name="Martin F.M."/>
            <person name="Hacquard S."/>
        </authorList>
    </citation>
    <scope>NUCLEOTIDE SEQUENCE</scope>
    <source>
        <strain evidence="2">MPI-CAGE-CH-0230</strain>
    </source>
</reference>
<name>A0A9P9BJG7_9PEZI</name>
<organism evidence="2 3">
    <name type="scientific">Microdochium trichocladiopsis</name>
    <dbReference type="NCBI Taxonomy" id="1682393"/>
    <lineage>
        <taxon>Eukaryota</taxon>
        <taxon>Fungi</taxon>
        <taxon>Dikarya</taxon>
        <taxon>Ascomycota</taxon>
        <taxon>Pezizomycotina</taxon>
        <taxon>Sordariomycetes</taxon>
        <taxon>Xylariomycetidae</taxon>
        <taxon>Xylariales</taxon>
        <taxon>Microdochiaceae</taxon>
        <taxon>Microdochium</taxon>
    </lineage>
</organism>
<dbReference type="GeneID" id="70189115"/>
<dbReference type="EMBL" id="JAGTJQ010000011">
    <property type="protein sequence ID" value="KAH7018075.1"/>
    <property type="molecule type" value="Genomic_DNA"/>
</dbReference>
<dbReference type="AlphaFoldDB" id="A0A9P9BJG7"/>
<evidence type="ECO:0000313" key="2">
    <source>
        <dbReference type="EMBL" id="KAH7018075.1"/>
    </source>
</evidence>
<accession>A0A9P9BJG7</accession>
<keyword evidence="3" id="KW-1185">Reference proteome</keyword>
<proteinExistence type="predicted"/>
<evidence type="ECO:0000256" key="1">
    <source>
        <dbReference type="SAM" id="MobiDB-lite"/>
    </source>
</evidence>
<dbReference type="OrthoDB" id="3473305at2759"/>
<evidence type="ECO:0000313" key="3">
    <source>
        <dbReference type="Proteomes" id="UP000756346"/>
    </source>
</evidence>
<comment type="caution">
    <text evidence="2">The sequence shown here is derived from an EMBL/GenBank/DDBJ whole genome shotgun (WGS) entry which is preliminary data.</text>
</comment>
<dbReference type="RefSeq" id="XP_046006342.1">
    <property type="nucleotide sequence ID" value="XM_046159569.1"/>
</dbReference>
<protein>
    <submittedName>
        <fullName evidence="2">Uncharacterized protein</fullName>
    </submittedName>
</protein>